<feature type="region of interest" description="Disordered" evidence="1">
    <location>
        <begin position="20"/>
        <end position="66"/>
    </location>
</feature>
<evidence type="ECO:0000313" key="3">
    <source>
        <dbReference type="Proteomes" id="UP000242814"/>
    </source>
</evidence>
<accession>A0A1D2J4C1</accession>
<feature type="compositionally biased region" description="Polar residues" evidence="1">
    <location>
        <begin position="213"/>
        <end position="224"/>
    </location>
</feature>
<gene>
    <name evidence="2" type="ORF">ACO22_07537</name>
</gene>
<dbReference type="VEuPathDB" id="FungiDB:PABG_05358"/>
<evidence type="ECO:0008006" key="4">
    <source>
        <dbReference type="Google" id="ProtNLM"/>
    </source>
</evidence>
<comment type="caution">
    <text evidence="2">The sequence shown here is derived from an EMBL/GenBank/DDBJ whole genome shotgun (WGS) entry which is preliminary data.</text>
</comment>
<feature type="region of interest" description="Disordered" evidence="1">
    <location>
        <begin position="208"/>
        <end position="237"/>
    </location>
</feature>
<name>A0A1D2J4C1_PARBR</name>
<reference evidence="2 3" key="1">
    <citation type="submission" date="2016-06" db="EMBL/GenBank/DDBJ databases">
        <authorList>
            <person name="Kjaerup R.B."/>
            <person name="Dalgaard T.S."/>
            <person name="Juul-Madsen H.R."/>
        </authorList>
    </citation>
    <scope>NUCLEOTIDE SEQUENCE [LARGE SCALE GENOMIC DNA]</scope>
    <source>
        <strain evidence="2 3">Pb300</strain>
    </source>
</reference>
<evidence type="ECO:0000313" key="2">
    <source>
        <dbReference type="EMBL" id="ODH13164.1"/>
    </source>
</evidence>
<protein>
    <recommendedName>
        <fullName evidence="4">SWIM-type domain-containing protein</fullName>
    </recommendedName>
</protein>
<dbReference type="Proteomes" id="UP000242814">
    <property type="component" value="Unassembled WGS sequence"/>
</dbReference>
<sequence length="316" mass="34280">MEAPLPSSSQFITSIIHRLSQFHPPPPTAAATEDRNDDQHDQYQYPGPTSPTSATGANNNPFTQLPGPQLSKVKPLLLTLHCLFPNELLLALDILDRKIIRRYDYKLAADAARQQQQQQHGRNDTGVYFIRSSTSSSPTSASVASYYAMNTTRGNTNYEKSHIVCLNAWNCSCPAFTLAAFRPLGSSSQGASEGERWVGEDRIRNAAPVPPLFNSSVESQNQGSDNEDEDVGFSPVDNAGPFPFGGTLVKGTMKMMDGGTPVCKHLLACLLGSQCPGLFGGGVEEVVVDDEKEMAGSLQTVWRWEEREGKQGASGD</sequence>
<feature type="compositionally biased region" description="Basic and acidic residues" evidence="1">
    <location>
        <begin position="32"/>
        <end position="41"/>
    </location>
</feature>
<dbReference type="EMBL" id="LZYO01000562">
    <property type="protein sequence ID" value="ODH13164.1"/>
    <property type="molecule type" value="Genomic_DNA"/>
</dbReference>
<evidence type="ECO:0000256" key="1">
    <source>
        <dbReference type="SAM" id="MobiDB-lite"/>
    </source>
</evidence>
<proteinExistence type="predicted"/>
<dbReference type="VEuPathDB" id="FungiDB:PADG_08094"/>
<dbReference type="AlphaFoldDB" id="A0A1D2J4C1"/>
<organism evidence="2 3">
    <name type="scientific">Paracoccidioides brasiliensis</name>
    <dbReference type="NCBI Taxonomy" id="121759"/>
    <lineage>
        <taxon>Eukaryota</taxon>
        <taxon>Fungi</taxon>
        <taxon>Dikarya</taxon>
        <taxon>Ascomycota</taxon>
        <taxon>Pezizomycotina</taxon>
        <taxon>Eurotiomycetes</taxon>
        <taxon>Eurotiomycetidae</taxon>
        <taxon>Onygenales</taxon>
        <taxon>Ajellomycetaceae</taxon>
        <taxon>Paracoccidioides</taxon>
    </lineage>
</organism>
<feature type="compositionally biased region" description="Polar residues" evidence="1">
    <location>
        <begin position="50"/>
        <end position="63"/>
    </location>
</feature>